<reference evidence="4 5" key="1">
    <citation type="submission" date="2014-03" db="EMBL/GenBank/DDBJ databases">
        <title>Draft Genome Sequences of Four Burkholderia Strains.</title>
        <authorList>
            <person name="Liu X.Y."/>
            <person name="Li C.X."/>
            <person name="Xu J.H."/>
        </authorList>
    </citation>
    <scope>NUCLEOTIDE SEQUENCE [LARGE SCALE GENOMIC DNA]</scope>
    <source>
        <strain evidence="4 5">DSM 50014</strain>
    </source>
</reference>
<dbReference type="AlphaFoldDB" id="A0A069PL23"/>
<dbReference type="PANTHER" id="PTHR34580">
    <property type="match status" value="1"/>
</dbReference>
<keyword evidence="5" id="KW-1185">Reference proteome</keyword>
<dbReference type="PROSITE" id="PS52050">
    <property type="entry name" value="WYL"/>
    <property type="match status" value="1"/>
</dbReference>
<evidence type="ECO:0000313" key="4">
    <source>
        <dbReference type="EMBL" id="KDR40614.1"/>
    </source>
</evidence>
<accession>A0A069PL23</accession>
<protein>
    <submittedName>
        <fullName evidence="4">Uncharacterized protein</fullName>
    </submittedName>
</protein>
<dbReference type="PANTHER" id="PTHR34580:SF3">
    <property type="entry name" value="PROTEIN PAFB"/>
    <property type="match status" value="1"/>
</dbReference>
<evidence type="ECO:0000259" key="1">
    <source>
        <dbReference type="Pfam" id="PF13280"/>
    </source>
</evidence>
<gene>
    <name evidence="4" type="ORF">BG61_24010</name>
</gene>
<organism evidence="4 5">
    <name type="scientific">Caballeronia glathei</name>
    <dbReference type="NCBI Taxonomy" id="60547"/>
    <lineage>
        <taxon>Bacteria</taxon>
        <taxon>Pseudomonadati</taxon>
        <taxon>Pseudomonadota</taxon>
        <taxon>Betaproteobacteria</taxon>
        <taxon>Burkholderiales</taxon>
        <taxon>Burkholderiaceae</taxon>
        <taxon>Caballeronia</taxon>
    </lineage>
</organism>
<dbReference type="InterPro" id="IPR051534">
    <property type="entry name" value="CBASS_pafABC_assoc_protein"/>
</dbReference>
<feature type="domain" description="DNA-binding transcriptional repressor CapW winged helix-turn-helix" evidence="3">
    <location>
        <begin position="2"/>
        <end position="74"/>
    </location>
</feature>
<comment type="caution">
    <text evidence="4">The sequence shown here is derived from an EMBL/GenBank/DDBJ whole genome shotgun (WGS) entry which is preliminary data.</text>
</comment>
<dbReference type="Pfam" id="PF26109">
    <property type="entry name" value="WHD_BrxR"/>
    <property type="match status" value="1"/>
</dbReference>
<dbReference type="InterPro" id="IPR059019">
    <property type="entry name" value="WHD_CapW"/>
</dbReference>
<dbReference type="Pfam" id="PF13280">
    <property type="entry name" value="WYL"/>
    <property type="match status" value="1"/>
</dbReference>
<evidence type="ECO:0000259" key="3">
    <source>
        <dbReference type="Pfam" id="PF26109"/>
    </source>
</evidence>
<feature type="domain" description="WYL" evidence="1">
    <location>
        <begin position="99"/>
        <end position="165"/>
    </location>
</feature>
<name>A0A069PL23_9BURK</name>
<dbReference type="Proteomes" id="UP000027466">
    <property type="component" value="Unassembled WGS sequence"/>
</dbReference>
<evidence type="ECO:0000313" key="5">
    <source>
        <dbReference type="Proteomes" id="UP000027466"/>
    </source>
</evidence>
<dbReference type="Pfam" id="PF26107">
    <property type="entry name" value="BrxR_CTD"/>
    <property type="match status" value="1"/>
</dbReference>
<sequence length="263" mass="29837">MEILLRWEGELDNARLREVFSIQAVQASRLLTGFVKEFGDAVTRATPHAPITATETFRPRFAGDTPDEYLLLIQRFCLPHVSAMVEDLRLDLAPVSSPIFAAAMQACRRRTGLRIRYRSLSQPAGQDRLVFPHTLVRAARRWHIRAWCSERSDFRDFVLGRIERAVPVPQPVPEHMHLDTAWHEFTDLVVVPHPALPGPQARLLQDEYLGSQPSRTLHVRRCLAGYTVQDLRIAVDANRQVPPQFQLALANAHEVSTEFGLGE</sequence>
<dbReference type="InterPro" id="IPR059020">
    <property type="entry name" value="CapW_CTD"/>
</dbReference>
<proteinExistence type="predicted"/>
<evidence type="ECO:0000259" key="2">
    <source>
        <dbReference type="Pfam" id="PF26107"/>
    </source>
</evidence>
<dbReference type="InterPro" id="IPR026881">
    <property type="entry name" value="WYL_dom"/>
</dbReference>
<feature type="domain" description="DNA-binding transcriptional repressor CapW C-terminal dimerisation" evidence="2">
    <location>
        <begin position="186"/>
        <end position="255"/>
    </location>
</feature>
<dbReference type="STRING" id="60547.GCA_000751215_01422"/>
<dbReference type="EMBL" id="JFHC01000038">
    <property type="protein sequence ID" value="KDR40614.1"/>
    <property type="molecule type" value="Genomic_DNA"/>
</dbReference>